<proteinExistence type="predicted"/>
<evidence type="ECO:0000313" key="4">
    <source>
        <dbReference type="Proteomes" id="UP000722989"/>
    </source>
</evidence>
<keyword evidence="4" id="KW-1185">Reference proteome</keyword>
<sequence length="256" mass="26588">MRSRTIGTLALGLSGVLFLTGCAGNGTGRTSAPAATSTGTATPSPTGPSAKDDLVAALTRTGAAPYRYAAQSDLPESGSLSVTGAFDPVGKRFEATTTVTGGTLAGTHHRVVVGADSYLREGDTKTWVHLDLSRVKKDNPLLRFDMTDPTGLAKFSSTLGNVDRTGPHAYSGSFDPLSSEPFLPIGAPSLVAFAGMAPFTATTDDQNRVVSIHIELPRSDGPKLVMTTTLSDHGNPLPIQAPPKASVAEADDFNYR</sequence>
<feature type="compositionally biased region" description="Low complexity" evidence="1">
    <location>
        <begin position="28"/>
        <end position="49"/>
    </location>
</feature>
<gene>
    <name evidence="3" type="ORF">HC031_02420</name>
</gene>
<dbReference type="PROSITE" id="PS51257">
    <property type="entry name" value="PROKAR_LIPOPROTEIN"/>
    <property type="match status" value="1"/>
</dbReference>
<dbReference type="Proteomes" id="UP000722989">
    <property type="component" value="Unassembled WGS sequence"/>
</dbReference>
<evidence type="ECO:0008006" key="5">
    <source>
        <dbReference type="Google" id="ProtNLM"/>
    </source>
</evidence>
<name>A0ABX0XS25_9ACTN</name>
<feature type="chain" id="PRO_5047150640" description="LppX_LprAFG lipoprotein" evidence="2">
    <location>
        <begin position="24"/>
        <end position="256"/>
    </location>
</feature>
<evidence type="ECO:0000256" key="1">
    <source>
        <dbReference type="SAM" id="MobiDB-lite"/>
    </source>
</evidence>
<dbReference type="RefSeq" id="WP_167923435.1">
    <property type="nucleotide sequence ID" value="NZ_JAATVY010000001.1"/>
</dbReference>
<feature type="region of interest" description="Disordered" evidence="1">
    <location>
        <begin position="28"/>
        <end position="51"/>
    </location>
</feature>
<evidence type="ECO:0000313" key="3">
    <source>
        <dbReference type="EMBL" id="NJC68583.1"/>
    </source>
</evidence>
<reference evidence="3 4" key="1">
    <citation type="submission" date="2020-03" db="EMBL/GenBank/DDBJ databases">
        <title>WGS of the type strain of Planosporangium spp.</title>
        <authorList>
            <person name="Thawai C."/>
        </authorList>
    </citation>
    <scope>NUCLEOTIDE SEQUENCE [LARGE SCALE GENOMIC DNA]</scope>
    <source>
        <strain evidence="3 4">TBRC 5610</strain>
    </source>
</reference>
<keyword evidence="2" id="KW-0732">Signal</keyword>
<feature type="signal peptide" evidence="2">
    <location>
        <begin position="1"/>
        <end position="23"/>
    </location>
</feature>
<protein>
    <recommendedName>
        <fullName evidence="5">LppX_LprAFG lipoprotein</fullName>
    </recommendedName>
</protein>
<dbReference type="EMBL" id="JAATVY010000001">
    <property type="protein sequence ID" value="NJC68583.1"/>
    <property type="molecule type" value="Genomic_DNA"/>
</dbReference>
<feature type="region of interest" description="Disordered" evidence="1">
    <location>
        <begin position="231"/>
        <end position="256"/>
    </location>
</feature>
<accession>A0ABX0XS25</accession>
<dbReference type="Gene3D" id="2.50.20.20">
    <property type="match status" value="1"/>
</dbReference>
<comment type="caution">
    <text evidence="3">The sequence shown here is derived from an EMBL/GenBank/DDBJ whole genome shotgun (WGS) entry which is preliminary data.</text>
</comment>
<evidence type="ECO:0000256" key="2">
    <source>
        <dbReference type="SAM" id="SignalP"/>
    </source>
</evidence>
<organism evidence="3 4">
    <name type="scientific">Planosporangium thailandense</name>
    <dbReference type="NCBI Taxonomy" id="765197"/>
    <lineage>
        <taxon>Bacteria</taxon>
        <taxon>Bacillati</taxon>
        <taxon>Actinomycetota</taxon>
        <taxon>Actinomycetes</taxon>
        <taxon>Micromonosporales</taxon>
        <taxon>Micromonosporaceae</taxon>
        <taxon>Planosporangium</taxon>
    </lineage>
</organism>